<dbReference type="InterPro" id="IPR001555">
    <property type="entry name" value="GART_AS"/>
</dbReference>
<dbReference type="Gene3D" id="3.40.50.170">
    <property type="entry name" value="Formyl transferase, N-terminal domain"/>
    <property type="match status" value="1"/>
</dbReference>
<dbReference type="PANTHER" id="PTHR43369">
    <property type="entry name" value="PHOSPHORIBOSYLGLYCINAMIDE FORMYLTRANSFERASE"/>
    <property type="match status" value="1"/>
</dbReference>
<protein>
    <recommendedName>
        <fullName evidence="2">phosphoribosylglycinamide formyltransferase 1</fullName>
        <ecNumber evidence="2">2.1.2.2</ecNumber>
    </recommendedName>
    <alternativeName>
        <fullName evidence="7">5'-phosphoribosylglycinamide transformylase</fullName>
    </alternativeName>
    <alternativeName>
        <fullName evidence="6">GAR transformylase</fullName>
    </alternativeName>
</protein>
<dbReference type="PROSITE" id="PS00373">
    <property type="entry name" value="GART"/>
    <property type="match status" value="1"/>
</dbReference>
<dbReference type="InterPro" id="IPR036477">
    <property type="entry name" value="Formyl_transf_N_sf"/>
</dbReference>
<evidence type="ECO:0000313" key="10">
    <source>
        <dbReference type="EMBL" id="SVB14923.1"/>
    </source>
</evidence>
<evidence type="ECO:0000259" key="9">
    <source>
        <dbReference type="Pfam" id="PF00551"/>
    </source>
</evidence>
<reference evidence="10" key="1">
    <citation type="submission" date="2018-05" db="EMBL/GenBank/DDBJ databases">
        <authorList>
            <person name="Lanie J.A."/>
            <person name="Ng W.-L."/>
            <person name="Kazmierczak K.M."/>
            <person name="Andrzejewski T.M."/>
            <person name="Davidsen T.M."/>
            <person name="Wayne K.J."/>
            <person name="Tettelin H."/>
            <person name="Glass J.I."/>
            <person name="Rusch D."/>
            <person name="Podicherti R."/>
            <person name="Tsui H.-C.T."/>
            <person name="Winkler M.E."/>
        </authorList>
    </citation>
    <scope>NUCLEOTIDE SEQUENCE</scope>
</reference>
<feature type="domain" description="Formyl transferase N-terminal" evidence="9">
    <location>
        <begin position="2"/>
        <end position="170"/>
    </location>
</feature>
<dbReference type="SUPFAM" id="SSF53328">
    <property type="entry name" value="Formyltransferase"/>
    <property type="match status" value="1"/>
</dbReference>
<dbReference type="GO" id="GO:0005737">
    <property type="term" value="C:cytoplasm"/>
    <property type="evidence" value="ECO:0007669"/>
    <property type="project" value="TreeGrafter"/>
</dbReference>
<dbReference type="AlphaFoldDB" id="A0A382BP94"/>
<dbReference type="GO" id="GO:0006189">
    <property type="term" value="P:'de novo' IMP biosynthetic process"/>
    <property type="evidence" value="ECO:0007669"/>
    <property type="project" value="UniProtKB-UniPathway"/>
</dbReference>
<dbReference type="NCBIfam" id="TIGR00639">
    <property type="entry name" value="PurN"/>
    <property type="match status" value="1"/>
</dbReference>
<dbReference type="Pfam" id="PF00551">
    <property type="entry name" value="Formyl_trans_N"/>
    <property type="match status" value="1"/>
</dbReference>
<comment type="catalytic activity">
    <reaction evidence="8">
        <text>N(1)-(5-phospho-beta-D-ribosyl)glycinamide + (6R)-10-formyltetrahydrofolate = N(2)-formyl-N(1)-(5-phospho-beta-D-ribosyl)glycinamide + (6S)-5,6,7,8-tetrahydrofolate + H(+)</text>
        <dbReference type="Rhea" id="RHEA:15053"/>
        <dbReference type="ChEBI" id="CHEBI:15378"/>
        <dbReference type="ChEBI" id="CHEBI:57453"/>
        <dbReference type="ChEBI" id="CHEBI:143788"/>
        <dbReference type="ChEBI" id="CHEBI:147286"/>
        <dbReference type="ChEBI" id="CHEBI:195366"/>
        <dbReference type="EC" id="2.1.2.2"/>
    </reaction>
</comment>
<keyword evidence="3" id="KW-0808">Transferase</keyword>
<sequence>MQAVLDAVGSGELNAEVSVVLSNQKNAYILERAENHNVPAVFVSHKGKTREEFDAEMTGVLREYGVDLVLLVGFMRILSAGFCREWQNKLLNVHPSLLPKYAGGMDTNVHKEVLKNGDTQTGCTIHFVTDEVDGGPILVQKKCNVESDDTAETLKIKVQQLEGEAFIEVINLISYNLNLHG</sequence>
<dbReference type="InterPro" id="IPR002376">
    <property type="entry name" value="Formyl_transf_N"/>
</dbReference>
<evidence type="ECO:0000256" key="8">
    <source>
        <dbReference type="ARBA" id="ARBA00047664"/>
    </source>
</evidence>
<dbReference type="InterPro" id="IPR004607">
    <property type="entry name" value="GART"/>
</dbReference>
<evidence type="ECO:0000256" key="4">
    <source>
        <dbReference type="ARBA" id="ARBA00022755"/>
    </source>
</evidence>
<accession>A0A382BP94</accession>
<dbReference type="EC" id="2.1.2.2" evidence="2"/>
<evidence type="ECO:0000256" key="3">
    <source>
        <dbReference type="ARBA" id="ARBA00022679"/>
    </source>
</evidence>
<comment type="pathway">
    <text evidence="1">Purine metabolism; IMP biosynthesis via de novo pathway; N(2)-formyl-N(1)-(5-phospho-D-ribosyl)glycinamide from N(1)-(5-phospho-D-ribosyl)glycinamide (10-formyl THF route): step 1/1.</text>
</comment>
<proteinExistence type="inferred from homology"/>
<name>A0A382BP94_9ZZZZ</name>
<comment type="similarity">
    <text evidence="5">Belongs to the GART family.</text>
</comment>
<organism evidence="10">
    <name type="scientific">marine metagenome</name>
    <dbReference type="NCBI Taxonomy" id="408172"/>
    <lineage>
        <taxon>unclassified sequences</taxon>
        <taxon>metagenomes</taxon>
        <taxon>ecological metagenomes</taxon>
    </lineage>
</organism>
<evidence type="ECO:0000256" key="6">
    <source>
        <dbReference type="ARBA" id="ARBA00041324"/>
    </source>
</evidence>
<evidence type="ECO:0000256" key="1">
    <source>
        <dbReference type="ARBA" id="ARBA00005054"/>
    </source>
</evidence>
<evidence type="ECO:0000256" key="2">
    <source>
        <dbReference type="ARBA" id="ARBA00012254"/>
    </source>
</evidence>
<dbReference type="EMBL" id="UINC01030470">
    <property type="protein sequence ID" value="SVB14923.1"/>
    <property type="molecule type" value="Genomic_DNA"/>
</dbReference>
<evidence type="ECO:0000256" key="7">
    <source>
        <dbReference type="ARBA" id="ARBA00041682"/>
    </source>
</evidence>
<evidence type="ECO:0000256" key="5">
    <source>
        <dbReference type="ARBA" id="ARBA00038440"/>
    </source>
</evidence>
<dbReference type="UniPathway" id="UPA00074">
    <property type="reaction ID" value="UER00126"/>
</dbReference>
<dbReference type="PANTHER" id="PTHR43369:SF2">
    <property type="entry name" value="PHOSPHORIBOSYLGLYCINAMIDE FORMYLTRANSFERASE"/>
    <property type="match status" value="1"/>
</dbReference>
<gene>
    <name evidence="10" type="ORF">METZ01_LOCUS167777</name>
</gene>
<dbReference type="CDD" id="cd08645">
    <property type="entry name" value="FMT_core_GART"/>
    <property type="match status" value="1"/>
</dbReference>
<keyword evidence="4" id="KW-0658">Purine biosynthesis</keyword>
<dbReference type="GO" id="GO:0004644">
    <property type="term" value="F:phosphoribosylglycinamide formyltransferase activity"/>
    <property type="evidence" value="ECO:0007669"/>
    <property type="project" value="UniProtKB-EC"/>
</dbReference>